<keyword evidence="2" id="KW-1185">Reference proteome</keyword>
<evidence type="ECO:0000313" key="2">
    <source>
        <dbReference type="Proteomes" id="UP000324209"/>
    </source>
</evidence>
<dbReference type="OrthoDB" id="5814713at2"/>
<dbReference type="Proteomes" id="UP000324209">
    <property type="component" value="Chromosome"/>
</dbReference>
<dbReference type="PANTHER" id="PTHR34875:SF6">
    <property type="entry name" value="UPF0237 PROTEIN MJ1558"/>
    <property type="match status" value="1"/>
</dbReference>
<dbReference type="GO" id="GO:0006355">
    <property type="term" value="P:regulation of DNA-templated transcription"/>
    <property type="evidence" value="ECO:0007669"/>
    <property type="project" value="InterPro"/>
</dbReference>
<dbReference type="AlphaFoldDB" id="A0A5C1QPN6"/>
<dbReference type="KEGG" id="ock:EXM22_17025"/>
<dbReference type="PANTHER" id="PTHR34875">
    <property type="entry name" value="UPF0237 PROTEIN MJ1558"/>
    <property type="match status" value="1"/>
</dbReference>
<name>A0A5C1QPN6_9SPIO</name>
<dbReference type="InterPro" id="IPR045865">
    <property type="entry name" value="ACT-like_dom_sf"/>
</dbReference>
<dbReference type="Gene3D" id="3.30.70.260">
    <property type="match status" value="2"/>
</dbReference>
<dbReference type="RefSeq" id="WP_149487675.1">
    <property type="nucleotide sequence ID" value="NZ_CP036150.1"/>
</dbReference>
<gene>
    <name evidence="1" type="ORF">EXM22_17025</name>
</gene>
<evidence type="ECO:0000313" key="1">
    <source>
        <dbReference type="EMBL" id="QEN09601.1"/>
    </source>
</evidence>
<protein>
    <submittedName>
        <fullName evidence="1">Amino acid-binding protein</fullName>
    </submittedName>
</protein>
<dbReference type="Pfam" id="PF13740">
    <property type="entry name" value="ACT_6"/>
    <property type="match status" value="1"/>
</dbReference>
<dbReference type="PIRSF" id="PIRSF028103">
    <property type="entry name" value="GcvR"/>
    <property type="match status" value="1"/>
</dbReference>
<dbReference type="SUPFAM" id="SSF55021">
    <property type="entry name" value="ACT-like"/>
    <property type="match status" value="2"/>
</dbReference>
<dbReference type="InterPro" id="IPR050990">
    <property type="entry name" value="UPF0237/GcvR_regulator"/>
</dbReference>
<organism evidence="1 2">
    <name type="scientific">Oceanispirochaeta crateris</name>
    <dbReference type="NCBI Taxonomy" id="2518645"/>
    <lineage>
        <taxon>Bacteria</taxon>
        <taxon>Pseudomonadati</taxon>
        <taxon>Spirochaetota</taxon>
        <taxon>Spirochaetia</taxon>
        <taxon>Spirochaetales</taxon>
        <taxon>Spirochaetaceae</taxon>
        <taxon>Oceanispirochaeta</taxon>
    </lineage>
</organism>
<proteinExistence type="predicted"/>
<dbReference type="EMBL" id="CP036150">
    <property type="protein sequence ID" value="QEN09601.1"/>
    <property type="molecule type" value="Genomic_DNA"/>
</dbReference>
<accession>A0A5C1QPN6</accession>
<dbReference type="InterPro" id="IPR016867">
    <property type="entry name" value="GcvR"/>
</dbReference>
<reference evidence="1 2" key="1">
    <citation type="submission" date="2019-02" db="EMBL/GenBank/DDBJ databases">
        <title>Complete Genome Sequence and Methylome Analysis of free living Spirochaetas.</title>
        <authorList>
            <person name="Fomenkov A."/>
            <person name="Dubinina G."/>
            <person name="Leshcheva N."/>
            <person name="Mikheeva N."/>
            <person name="Grabovich M."/>
            <person name="Vincze T."/>
            <person name="Roberts R.J."/>
        </authorList>
    </citation>
    <scope>NUCLEOTIDE SEQUENCE [LARGE SCALE GENOMIC DNA]</scope>
    <source>
        <strain evidence="1 2">K2</strain>
    </source>
</reference>
<sequence length="179" mass="19720">MNKNLAVLTAVGHDRIGIVDDLTSSIEQSGGNILESRMSVLGGEFAVIMLVSGEKRTISSLITNQEKMEKEIELHIEIKPTNQPDQDLNGIPYTLKCVSLDSPGIIHTVTRYIRTEGINIENLETETAHAPWTGAPLFRMKANVIVPLSVSVQELRNGLNRLEQEKDLDISFKAVTGKV</sequence>